<accession>A0A4Z2HH71</accession>
<comment type="caution">
    <text evidence="1">The sequence shown here is derived from an EMBL/GenBank/DDBJ whole genome shotgun (WGS) entry which is preliminary data.</text>
</comment>
<dbReference type="Proteomes" id="UP000314294">
    <property type="component" value="Unassembled WGS sequence"/>
</dbReference>
<gene>
    <name evidence="1" type="ORF">EYF80_024878</name>
</gene>
<protein>
    <submittedName>
        <fullName evidence="1">Uncharacterized protein</fullName>
    </submittedName>
</protein>
<reference evidence="1 2" key="1">
    <citation type="submission" date="2019-03" db="EMBL/GenBank/DDBJ databases">
        <title>First draft genome of Liparis tanakae, snailfish: a comprehensive survey of snailfish specific genes.</title>
        <authorList>
            <person name="Kim W."/>
            <person name="Song I."/>
            <person name="Jeong J.-H."/>
            <person name="Kim D."/>
            <person name="Kim S."/>
            <person name="Ryu S."/>
            <person name="Song J.Y."/>
            <person name="Lee S.K."/>
        </authorList>
    </citation>
    <scope>NUCLEOTIDE SEQUENCE [LARGE SCALE GENOMIC DNA]</scope>
    <source>
        <tissue evidence="1">Muscle</tissue>
    </source>
</reference>
<sequence>MQALPLTSSQRDWNNWLEPSYCATLPYTSKYFSIQLKGRYISPPSLRPLMVDSSLIRQSISSYLIPAASPTTGGGSGGCGGCCWLLMLASPTLALGATKAARGRKRRAAASLEQRFHSNTVMSVKRAQMTMRVL</sequence>
<evidence type="ECO:0000313" key="2">
    <source>
        <dbReference type="Proteomes" id="UP000314294"/>
    </source>
</evidence>
<evidence type="ECO:0000313" key="1">
    <source>
        <dbReference type="EMBL" id="TNN64880.1"/>
    </source>
</evidence>
<organism evidence="1 2">
    <name type="scientific">Liparis tanakae</name>
    <name type="common">Tanaka's snailfish</name>
    <dbReference type="NCBI Taxonomy" id="230148"/>
    <lineage>
        <taxon>Eukaryota</taxon>
        <taxon>Metazoa</taxon>
        <taxon>Chordata</taxon>
        <taxon>Craniata</taxon>
        <taxon>Vertebrata</taxon>
        <taxon>Euteleostomi</taxon>
        <taxon>Actinopterygii</taxon>
        <taxon>Neopterygii</taxon>
        <taxon>Teleostei</taxon>
        <taxon>Neoteleostei</taxon>
        <taxon>Acanthomorphata</taxon>
        <taxon>Eupercaria</taxon>
        <taxon>Perciformes</taxon>
        <taxon>Cottioidei</taxon>
        <taxon>Cottales</taxon>
        <taxon>Liparidae</taxon>
        <taxon>Liparis</taxon>
    </lineage>
</organism>
<dbReference type="EMBL" id="SRLO01000244">
    <property type="protein sequence ID" value="TNN64880.1"/>
    <property type="molecule type" value="Genomic_DNA"/>
</dbReference>
<name>A0A4Z2HH71_9TELE</name>
<proteinExistence type="predicted"/>
<dbReference type="AlphaFoldDB" id="A0A4Z2HH71"/>
<keyword evidence="2" id="KW-1185">Reference proteome</keyword>